<dbReference type="SUPFAM" id="SSF52402">
    <property type="entry name" value="Adenine nucleotide alpha hydrolases-like"/>
    <property type="match status" value="2"/>
</dbReference>
<feature type="domain" description="UspA" evidence="2">
    <location>
        <begin position="1"/>
        <end position="133"/>
    </location>
</feature>
<evidence type="ECO:0000256" key="1">
    <source>
        <dbReference type="ARBA" id="ARBA00008791"/>
    </source>
</evidence>
<reference evidence="4" key="1">
    <citation type="journal article" date="2013" name="Stand. Genomic Sci.">
        <title>Complete genome sequence of the halophilic bacterium Spirochaeta africana type strain (Z-7692(T)) from the alkaline Lake Magadi in the East African Rift.</title>
        <authorList>
            <person name="Liolos K."/>
            <person name="Abt B."/>
            <person name="Scheuner C."/>
            <person name="Teshima H."/>
            <person name="Held B."/>
            <person name="Lapidus A."/>
            <person name="Nolan M."/>
            <person name="Lucas S."/>
            <person name="Deshpande S."/>
            <person name="Cheng J.F."/>
            <person name="Tapia R."/>
            <person name="Goodwin L.A."/>
            <person name="Pitluck S."/>
            <person name="Pagani I."/>
            <person name="Ivanova N."/>
            <person name="Mavromatis K."/>
            <person name="Mikhailova N."/>
            <person name="Huntemann M."/>
            <person name="Pati A."/>
            <person name="Chen A."/>
            <person name="Palaniappan K."/>
            <person name="Land M."/>
            <person name="Rohde M."/>
            <person name="Tindall B.J."/>
            <person name="Detter J.C."/>
            <person name="Goker M."/>
            <person name="Bristow J."/>
            <person name="Eisen J.A."/>
            <person name="Markowitz V."/>
            <person name="Hugenholtz P."/>
            <person name="Woyke T."/>
            <person name="Klenk H.P."/>
            <person name="Kyrpides N.C."/>
        </authorList>
    </citation>
    <scope>NUCLEOTIDE SEQUENCE</scope>
    <source>
        <strain evidence="4">ATCC 700263 / DSM 8902 / Z-7692</strain>
    </source>
</reference>
<dbReference type="KEGG" id="sfc:Spiaf_0268"/>
<proteinExistence type="inferred from homology"/>
<dbReference type="EMBL" id="CP003282">
    <property type="protein sequence ID" value="AFG36376.1"/>
    <property type="molecule type" value="Genomic_DNA"/>
</dbReference>
<evidence type="ECO:0000313" key="3">
    <source>
        <dbReference type="EMBL" id="AFG36376.1"/>
    </source>
</evidence>
<organism evidence="3 4">
    <name type="scientific">Spirochaeta africana (strain ATCC 700263 / DSM 8902 / Z-7692)</name>
    <dbReference type="NCBI Taxonomy" id="889378"/>
    <lineage>
        <taxon>Bacteria</taxon>
        <taxon>Pseudomonadati</taxon>
        <taxon>Spirochaetota</taxon>
        <taxon>Spirochaetia</taxon>
        <taxon>Spirochaetales</taxon>
        <taxon>Spirochaetaceae</taxon>
        <taxon>Spirochaeta</taxon>
    </lineage>
</organism>
<evidence type="ECO:0000259" key="2">
    <source>
        <dbReference type="Pfam" id="PF00582"/>
    </source>
</evidence>
<dbReference type="PRINTS" id="PR01438">
    <property type="entry name" value="UNVRSLSTRESS"/>
</dbReference>
<dbReference type="InterPro" id="IPR006016">
    <property type="entry name" value="UspA"/>
</dbReference>
<feature type="domain" description="UspA" evidence="2">
    <location>
        <begin position="154"/>
        <end position="288"/>
    </location>
</feature>
<evidence type="ECO:0000313" key="4">
    <source>
        <dbReference type="Proteomes" id="UP000007383"/>
    </source>
</evidence>
<dbReference type="HOGENOM" id="CLU_049301_2_0_12"/>
<comment type="similarity">
    <text evidence="1">Belongs to the universal stress protein A family.</text>
</comment>
<dbReference type="CDD" id="cd00293">
    <property type="entry name" value="USP-like"/>
    <property type="match status" value="2"/>
</dbReference>
<accession>H9UFT3</accession>
<dbReference type="Proteomes" id="UP000007383">
    <property type="component" value="Chromosome"/>
</dbReference>
<protein>
    <submittedName>
        <fullName evidence="3">Universal stress protein UspA-like protein</fullName>
    </submittedName>
</protein>
<dbReference type="PATRIC" id="fig|889378.3.peg.273"/>
<dbReference type="InterPro" id="IPR014729">
    <property type="entry name" value="Rossmann-like_a/b/a_fold"/>
</dbReference>
<sequence>MFSRVVLATDLSPASQSLVDGALCLKDLGVQEIVLLHCFGAAEAASFTFAEGDRAFEEILERQGERLREQGFSVSVETLTGSPQHGVQKIAQEHDAGLIVIGSHGHAIRHGLHLGGRAWGIIHHAVRPVLVLRLQPHGEAEVRLKDCARRRLTEKLLMATDFSANADRAIPYAENLIAEGATEVYLAHIQDQMMIDPHLLDRREEFSAIDQERLDVLQKRLRLAGAEVVQTELGYGKPSMELIRLAESLQPSLLVMGTQGKGLVQELLLGSVSHTVTSHVECPVLLVPPER</sequence>
<dbReference type="PANTHER" id="PTHR46268">
    <property type="entry name" value="STRESS RESPONSE PROTEIN NHAX"/>
    <property type="match status" value="1"/>
</dbReference>
<dbReference type="Pfam" id="PF00582">
    <property type="entry name" value="Usp"/>
    <property type="match status" value="2"/>
</dbReference>
<dbReference type="RefSeq" id="WP_014454374.1">
    <property type="nucleotide sequence ID" value="NC_017098.1"/>
</dbReference>
<dbReference type="OrthoDB" id="369721at2"/>
<gene>
    <name evidence="3" type="ordered locus">Spiaf_0268</name>
</gene>
<name>H9UFT3_SPIAZ</name>
<keyword evidence="4" id="KW-1185">Reference proteome</keyword>
<dbReference type="AlphaFoldDB" id="H9UFT3"/>
<dbReference type="STRING" id="889378.Spiaf_0268"/>
<dbReference type="PANTHER" id="PTHR46268:SF26">
    <property type="entry name" value="UNIVERSAL STRESS PROTEIN MJ0577"/>
    <property type="match status" value="1"/>
</dbReference>
<dbReference type="Gene3D" id="3.40.50.620">
    <property type="entry name" value="HUPs"/>
    <property type="match status" value="2"/>
</dbReference>
<dbReference type="InterPro" id="IPR006015">
    <property type="entry name" value="Universal_stress_UspA"/>
</dbReference>
<dbReference type="eggNOG" id="COG0589">
    <property type="taxonomic scope" value="Bacteria"/>
</dbReference>